<dbReference type="InterPro" id="IPR002182">
    <property type="entry name" value="NB-ARC"/>
</dbReference>
<reference evidence="2 3" key="1">
    <citation type="journal article" date="2024" name="Commun. Biol.">
        <title>Comparative genomic analysis of thermophilic fungi reveals convergent evolutionary adaptations and gene losses.</title>
        <authorList>
            <person name="Steindorff A.S."/>
            <person name="Aguilar-Pontes M.V."/>
            <person name="Robinson A.J."/>
            <person name="Andreopoulos B."/>
            <person name="LaButti K."/>
            <person name="Kuo A."/>
            <person name="Mondo S."/>
            <person name="Riley R."/>
            <person name="Otillar R."/>
            <person name="Haridas S."/>
            <person name="Lipzen A."/>
            <person name="Grimwood J."/>
            <person name="Schmutz J."/>
            <person name="Clum A."/>
            <person name="Reid I.D."/>
            <person name="Moisan M.C."/>
            <person name="Butler G."/>
            <person name="Nguyen T.T.M."/>
            <person name="Dewar K."/>
            <person name="Conant G."/>
            <person name="Drula E."/>
            <person name="Henrissat B."/>
            <person name="Hansel C."/>
            <person name="Singer S."/>
            <person name="Hutchinson M.I."/>
            <person name="de Vries R.P."/>
            <person name="Natvig D.O."/>
            <person name="Powell A.J."/>
            <person name="Tsang A."/>
            <person name="Grigoriev I.V."/>
        </authorList>
    </citation>
    <scope>NUCLEOTIDE SEQUENCE [LARGE SCALE GENOMIC DNA]</scope>
    <source>
        <strain evidence="2 3">CBS 494.80</strain>
    </source>
</reference>
<accession>A0ABR4CS31</accession>
<dbReference type="Gene3D" id="1.25.40.10">
    <property type="entry name" value="Tetratricopeptide repeat domain"/>
    <property type="match status" value="2"/>
</dbReference>
<keyword evidence="3" id="KW-1185">Reference proteome</keyword>
<sequence>MSGFEILGAVSAASSLFEQCGKVIKLACNIYSKYQNPNEVKKQLVQIQQVLDLAVLIKGNPSLQTTEVESILNSCLADIHTFTIRLNKIKSNVFDTRLRKLKKSITAVMQENDIKDLFANLERHKSSLSLCIGQIDSSLLHSIGIGLGKVAGNVEDIKTVVLTMNQRINPVVQPVNMTDRSYFEVPNRRVDCFVGREDVFQRLETAPPTETGSRIFVLRGLGGQGKTQIALEYCRRAREKDVQAVFWVDSNTEGSVKKSFQTIADKLKNLDSASSAEDATPFILETFRDWPKAWVMVFDNYDNIKNFDNIRDYLPASKNGIIIVTSRNSGSENLTMHQPRNFIELDGLSSNDSLELLRIQCRLEEAHVNTTAAKAIVERLACHPLAITQAGSYISKKKIRLDQFLTYYNNSRDKILKHTPQLSQYRRSLNADEQETSLNVFTTWELSLQQLLETTYPEKKKDLLTLFAFFDCKDISEELFSTYVPRAQMWPEDYHWPVDCLEFCLGEEFPEGQLLGGRDGHQKLDGLKQWDRDSFEEILSDLSEMALVQSWDRGVDEFCHCSLHPLIKDWIRLRSTIEDTNKFTLISSKVIEATLETRYHNDVFTFPLAVQQVLLSHIDEYTANINILQEAALVRLESWHGLGLDSSDEWNSVFLLQCGRYREAEVIFRRLVDFYTEAFGTRNERTFRCMNNLAATYAYQGKQSLAEDLYRKVLEGRQALLGPDHPDTLHGTRELAELLIRMGKYQEAEKYARLAAEGGECTLGIESQDTLRSLHTLGIVLTMQHKYEESEKVLKRTLEGSEKLLGPSHADTLETVEELGSLWRDMGNLDAAEKMLRRSLEGREVQLGKDHPRTLISVNNLGLIIQDLGRLDEAEEMFRRAIDGKMKVFGRQNSETLMSVWCLATVLRGQEKFTESQGLWKEALEGLKVALGEEHPSTVNCSREYDWLMEIVAANESTRTIEMTEED</sequence>
<dbReference type="PANTHER" id="PTHR46082">
    <property type="entry name" value="ATP/GTP-BINDING PROTEIN-RELATED"/>
    <property type="match status" value="1"/>
</dbReference>
<dbReference type="PANTHER" id="PTHR46082:SF6">
    <property type="entry name" value="AAA+ ATPASE DOMAIN-CONTAINING PROTEIN-RELATED"/>
    <property type="match status" value="1"/>
</dbReference>
<dbReference type="SUPFAM" id="SSF52540">
    <property type="entry name" value="P-loop containing nucleoside triphosphate hydrolases"/>
    <property type="match status" value="1"/>
</dbReference>
<dbReference type="Proteomes" id="UP001595075">
    <property type="component" value="Unassembled WGS sequence"/>
</dbReference>
<dbReference type="Gene3D" id="3.40.50.300">
    <property type="entry name" value="P-loop containing nucleotide triphosphate hydrolases"/>
    <property type="match status" value="1"/>
</dbReference>
<evidence type="ECO:0000313" key="2">
    <source>
        <dbReference type="EMBL" id="KAL2072789.1"/>
    </source>
</evidence>
<dbReference type="Pfam" id="PF13374">
    <property type="entry name" value="TPR_10"/>
    <property type="match status" value="3"/>
</dbReference>
<dbReference type="EMBL" id="JAZHXI010000004">
    <property type="protein sequence ID" value="KAL2072789.1"/>
    <property type="molecule type" value="Genomic_DNA"/>
</dbReference>
<dbReference type="SUPFAM" id="SSF48452">
    <property type="entry name" value="TPR-like"/>
    <property type="match status" value="2"/>
</dbReference>
<dbReference type="InterPro" id="IPR053137">
    <property type="entry name" value="NLR-like"/>
</dbReference>
<proteinExistence type="predicted"/>
<comment type="caution">
    <text evidence="2">The sequence shown here is derived from an EMBL/GenBank/DDBJ whole genome shotgun (WGS) entry which is preliminary data.</text>
</comment>
<organism evidence="2 3">
    <name type="scientific">Oculimacula yallundae</name>
    <dbReference type="NCBI Taxonomy" id="86028"/>
    <lineage>
        <taxon>Eukaryota</taxon>
        <taxon>Fungi</taxon>
        <taxon>Dikarya</taxon>
        <taxon>Ascomycota</taxon>
        <taxon>Pezizomycotina</taxon>
        <taxon>Leotiomycetes</taxon>
        <taxon>Helotiales</taxon>
        <taxon>Ploettnerulaceae</taxon>
        <taxon>Oculimacula</taxon>
    </lineage>
</organism>
<evidence type="ECO:0000259" key="1">
    <source>
        <dbReference type="Pfam" id="PF00931"/>
    </source>
</evidence>
<gene>
    <name evidence="2" type="ORF">VTL71DRAFT_12132</name>
</gene>
<protein>
    <recommendedName>
        <fullName evidence="1">NB-ARC domain-containing protein</fullName>
    </recommendedName>
</protein>
<name>A0ABR4CS31_9HELO</name>
<dbReference type="InterPro" id="IPR011990">
    <property type="entry name" value="TPR-like_helical_dom_sf"/>
</dbReference>
<feature type="domain" description="NB-ARC" evidence="1">
    <location>
        <begin position="211"/>
        <end position="358"/>
    </location>
</feature>
<dbReference type="Pfam" id="PF00931">
    <property type="entry name" value="NB-ARC"/>
    <property type="match status" value="1"/>
</dbReference>
<dbReference type="Pfam" id="PF13424">
    <property type="entry name" value="TPR_12"/>
    <property type="match status" value="1"/>
</dbReference>
<evidence type="ECO:0000313" key="3">
    <source>
        <dbReference type="Proteomes" id="UP001595075"/>
    </source>
</evidence>
<dbReference type="InterPro" id="IPR027417">
    <property type="entry name" value="P-loop_NTPase"/>
</dbReference>